<dbReference type="Pfam" id="PF04230">
    <property type="entry name" value="PS_pyruv_trans"/>
    <property type="match status" value="1"/>
</dbReference>
<dbReference type="AlphaFoldDB" id="A0A2S8FL03"/>
<accession>A0A2S8FL03</accession>
<dbReference type="Proteomes" id="UP000238322">
    <property type="component" value="Unassembled WGS sequence"/>
</dbReference>
<proteinExistence type="predicted"/>
<reference evidence="2 3" key="1">
    <citation type="submission" date="2018-02" db="EMBL/GenBank/DDBJ databases">
        <title>Comparative genomes isolates from brazilian mangrove.</title>
        <authorList>
            <person name="Araujo J.E."/>
            <person name="Taketani R.G."/>
            <person name="Silva M.C.P."/>
            <person name="Loureco M.V."/>
            <person name="Andreote F.D."/>
        </authorList>
    </citation>
    <scope>NUCLEOTIDE SEQUENCE [LARGE SCALE GENOMIC DNA]</scope>
    <source>
        <strain evidence="2 3">Hex-1 MGV</strain>
    </source>
</reference>
<dbReference type="InterPro" id="IPR007345">
    <property type="entry name" value="Polysacch_pyruvyl_Trfase"/>
</dbReference>
<sequence length="432" mass="47170">MSVVAPAKISVGLLGAAPDTGNRGVSALGLSLCSGLSAVSPDFAVTVFDFGREIKETYAEQLGGDVTVDRLPCYRTKRFFSPASHAQIALATKLGMGGFQPTIKKIRKMRALLDVSGGDSFSDIYGQFRFDSIVGDKMLAISQGRPLILLPQTYGPFLTEKNRETASRVVREAKAVWARDERSLSIVRDLLGDHFDPERHKSTVDMAFGLPVVQPEESIAKGIQDFASAADVLVGLNVSGLLYQSPTGGVEDFKFLSSYREVIESLFRELLAQPGVRILLVGHVGPNQFSEESAGSESDTSAMRSLLETVKVDDPDRAYLVPHYLNALQLKWAIGQCDWFCGTRMHSCIAGLSQGVPTGAIAYSDKTIGVFETASVGESVIDPRVDDAETVVRKLIESFHQRDTTRETLRQWLPVVKGRLKDFFETLKTQIG</sequence>
<evidence type="ECO:0000313" key="3">
    <source>
        <dbReference type="Proteomes" id="UP000238322"/>
    </source>
</evidence>
<evidence type="ECO:0000313" key="2">
    <source>
        <dbReference type="EMBL" id="PQO32843.1"/>
    </source>
</evidence>
<organism evidence="2 3">
    <name type="scientific">Blastopirellula marina</name>
    <dbReference type="NCBI Taxonomy" id="124"/>
    <lineage>
        <taxon>Bacteria</taxon>
        <taxon>Pseudomonadati</taxon>
        <taxon>Planctomycetota</taxon>
        <taxon>Planctomycetia</taxon>
        <taxon>Pirellulales</taxon>
        <taxon>Pirellulaceae</taxon>
        <taxon>Blastopirellula</taxon>
    </lineage>
</organism>
<evidence type="ECO:0000259" key="1">
    <source>
        <dbReference type="Pfam" id="PF04230"/>
    </source>
</evidence>
<dbReference type="RefSeq" id="WP_105331855.1">
    <property type="nucleotide sequence ID" value="NZ_PUHY01000012.1"/>
</dbReference>
<dbReference type="PANTHER" id="PTHR36836:SF1">
    <property type="entry name" value="COLANIC ACID BIOSYNTHESIS PROTEIN WCAK"/>
    <property type="match status" value="1"/>
</dbReference>
<comment type="caution">
    <text evidence="2">The sequence shown here is derived from an EMBL/GenBank/DDBJ whole genome shotgun (WGS) entry which is preliminary data.</text>
</comment>
<dbReference type="EMBL" id="PUHY01000012">
    <property type="protein sequence ID" value="PQO32843.1"/>
    <property type="molecule type" value="Genomic_DNA"/>
</dbReference>
<gene>
    <name evidence="2" type="ORF">C5Y83_21920</name>
</gene>
<protein>
    <recommendedName>
        <fullName evidence="1">Polysaccharide pyruvyl transferase domain-containing protein</fullName>
    </recommendedName>
</protein>
<dbReference type="PANTHER" id="PTHR36836">
    <property type="entry name" value="COLANIC ACID BIOSYNTHESIS PROTEIN WCAK"/>
    <property type="match status" value="1"/>
</dbReference>
<dbReference type="OrthoDB" id="1814359at2"/>
<name>A0A2S8FL03_9BACT</name>
<feature type="domain" description="Polysaccharide pyruvyl transferase" evidence="1">
    <location>
        <begin position="111"/>
        <end position="364"/>
    </location>
</feature>